<dbReference type="InterPro" id="IPR043129">
    <property type="entry name" value="ATPase_NBD"/>
</dbReference>
<dbReference type="SUPFAM" id="SSF53067">
    <property type="entry name" value="Actin-like ATPase domain"/>
    <property type="match status" value="1"/>
</dbReference>
<protein>
    <submittedName>
        <fullName evidence="1">Pilus assembly protein</fullName>
    </submittedName>
</protein>
<evidence type="ECO:0000313" key="1">
    <source>
        <dbReference type="EMBL" id="CAH6661664.1"/>
    </source>
</evidence>
<sequence>MAFGCWQIGLHIQQDKIAALALQRVRGGWALRRWWLLPLPADFSTFSPSQAENALVAVLSAWRRELPWQHAVSLAFPAYRTLQKTLPQASMTLRDSEQAQWIAGAMAQQVAMEPSALCFDYQPNMQAEGWSVTAAQRKDVEPLQRVARALRLHVTAITPDACALRHFLPWLSHGASALAWQDDAHWLWASAAGWGSVLRSEASSLHQLSTRLSMPELMCCTAQAEGTPRFDPWSVIGQIQPPLPADSDAFAIAIGLALGAHK</sequence>
<organism evidence="1 2">
    <name type="scientific">Pseudocitrobacter vendiensis</name>
    <dbReference type="NCBI Taxonomy" id="2488306"/>
    <lineage>
        <taxon>Bacteria</taxon>
        <taxon>Pseudomonadati</taxon>
        <taxon>Pseudomonadota</taxon>
        <taxon>Gammaproteobacteria</taxon>
        <taxon>Enterobacterales</taxon>
        <taxon>Enterobacteriaceae</taxon>
        <taxon>Pseudocitrobacter</taxon>
    </lineage>
</organism>
<gene>
    <name evidence="1" type="ORF">FBBNIHIM_21355</name>
</gene>
<accession>A0ABN8TJ85</accession>
<name>A0ABN8TJ85_9ENTR</name>
<reference evidence="1" key="1">
    <citation type="submission" date="2022-05" db="EMBL/GenBank/DDBJ databases">
        <authorList>
            <person name="Blom J."/>
        </authorList>
    </citation>
    <scope>NUCLEOTIDE SEQUENCE</scope>
    <source>
        <strain evidence="1">Type strain: CPO20170097</strain>
    </source>
</reference>
<proteinExistence type="predicted"/>
<keyword evidence="2" id="KW-1185">Reference proteome</keyword>
<dbReference type="EMBL" id="CALSBS010000026">
    <property type="protein sequence ID" value="CAH6661664.1"/>
    <property type="molecule type" value="Genomic_DNA"/>
</dbReference>
<dbReference type="RefSeq" id="WP_149464151.1">
    <property type="nucleotide sequence ID" value="NZ_CALSBS010000026.1"/>
</dbReference>
<dbReference type="Proteomes" id="UP001152651">
    <property type="component" value="Unassembled WGS sequence"/>
</dbReference>
<evidence type="ECO:0000313" key="2">
    <source>
        <dbReference type="Proteomes" id="UP001152651"/>
    </source>
</evidence>
<comment type="caution">
    <text evidence="1">The sequence shown here is derived from an EMBL/GenBank/DDBJ whole genome shotgun (WGS) entry which is preliminary data.</text>
</comment>